<reference evidence="1 2" key="1">
    <citation type="submission" date="2021-06" db="EMBL/GenBank/DDBJ databases">
        <title>Caerostris extrusa draft genome.</title>
        <authorList>
            <person name="Kono N."/>
            <person name="Arakawa K."/>
        </authorList>
    </citation>
    <scope>NUCLEOTIDE SEQUENCE [LARGE SCALE GENOMIC DNA]</scope>
</reference>
<gene>
    <name evidence="1" type="ORF">CEXT_703311</name>
</gene>
<organism evidence="1 2">
    <name type="scientific">Caerostris extrusa</name>
    <name type="common">Bark spider</name>
    <name type="synonym">Caerostris bankana</name>
    <dbReference type="NCBI Taxonomy" id="172846"/>
    <lineage>
        <taxon>Eukaryota</taxon>
        <taxon>Metazoa</taxon>
        <taxon>Ecdysozoa</taxon>
        <taxon>Arthropoda</taxon>
        <taxon>Chelicerata</taxon>
        <taxon>Arachnida</taxon>
        <taxon>Araneae</taxon>
        <taxon>Araneomorphae</taxon>
        <taxon>Entelegynae</taxon>
        <taxon>Araneoidea</taxon>
        <taxon>Araneidae</taxon>
        <taxon>Caerostris</taxon>
    </lineage>
</organism>
<dbReference type="AlphaFoldDB" id="A0AAV4WJZ9"/>
<dbReference type="Proteomes" id="UP001054945">
    <property type="component" value="Unassembled WGS sequence"/>
</dbReference>
<comment type="caution">
    <text evidence="1">The sequence shown here is derived from an EMBL/GenBank/DDBJ whole genome shotgun (WGS) entry which is preliminary data.</text>
</comment>
<name>A0AAV4WJZ9_CAEEX</name>
<evidence type="ECO:0000313" key="1">
    <source>
        <dbReference type="EMBL" id="GIY81888.1"/>
    </source>
</evidence>
<sequence>MRHIPTTRSHDPIKNNRIRFQSITIQKRQEIFPKFRANFRWAKNRANSIILSSRKKQTTKLRDLHEVGNDQKGENK</sequence>
<protein>
    <submittedName>
        <fullName evidence="1">Uncharacterized protein</fullName>
    </submittedName>
</protein>
<proteinExistence type="predicted"/>
<evidence type="ECO:0000313" key="2">
    <source>
        <dbReference type="Proteomes" id="UP001054945"/>
    </source>
</evidence>
<keyword evidence="2" id="KW-1185">Reference proteome</keyword>
<dbReference type="EMBL" id="BPLR01016176">
    <property type="protein sequence ID" value="GIY81888.1"/>
    <property type="molecule type" value="Genomic_DNA"/>
</dbReference>
<accession>A0AAV4WJZ9</accession>